<sequence length="169" mass="18273">MAKDLIEEIPPMARWRFAARLAALIPALYSCALRGEGTGAVEEREQMIWYAIGREVKEIVDTFGISTDNAEEIAGALRVGAVVLFGPEFRVTVLPASGEAATVVMKGCPFTGTLRDVACDLSAGASWCMPFAISAVEHLNGAFTLRFVRARCMGDAQCEMVIRKRGEGE</sequence>
<dbReference type="RefSeq" id="WP_176788892.1">
    <property type="nucleotide sequence ID" value="NZ_JABXWR010000001.1"/>
</dbReference>
<protein>
    <recommendedName>
        <fullName evidence="3">L-2-amino-thiazoline-4-carboxylic acid hydrolase</fullName>
    </recommendedName>
</protein>
<keyword evidence="2" id="KW-1185">Reference proteome</keyword>
<reference evidence="1 2" key="1">
    <citation type="submission" date="2020-06" db="EMBL/GenBank/DDBJ databases">
        <title>Methanofollis fontis sp. nov., a methanogen isolated from marine sediments near a cold seep at Four-Way Closure Ridge offshore southwestern Taiwan.</title>
        <authorList>
            <person name="Chen S.-C."/>
            <person name="Teng N.-H."/>
            <person name="Lin Y.-S."/>
            <person name="Lai M.-C."/>
            <person name="Chen H.-H."/>
            <person name="Wang C.-C."/>
        </authorList>
    </citation>
    <scope>NUCLEOTIDE SEQUENCE [LARGE SCALE GENOMIC DNA]</scope>
    <source>
        <strain evidence="1 2">DSM 2702</strain>
    </source>
</reference>
<evidence type="ECO:0000313" key="1">
    <source>
        <dbReference type="EMBL" id="NVO67283.1"/>
    </source>
</evidence>
<name>A0A7K4HPU0_9EURY</name>
<dbReference type="AlphaFoldDB" id="A0A7K4HPU0"/>
<dbReference type="PROSITE" id="PS51257">
    <property type="entry name" value="PROKAR_LIPOPROTEIN"/>
    <property type="match status" value="1"/>
</dbReference>
<proteinExistence type="predicted"/>
<gene>
    <name evidence="1" type="ORF">HWN36_08165</name>
</gene>
<accession>A0A7K4HPU0</accession>
<dbReference type="OrthoDB" id="110603at2157"/>
<evidence type="ECO:0008006" key="3">
    <source>
        <dbReference type="Google" id="ProtNLM"/>
    </source>
</evidence>
<dbReference type="Proteomes" id="UP000570823">
    <property type="component" value="Unassembled WGS sequence"/>
</dbReference>
<comment type="caution">
    <text evidence="1">The sequence shown here is derived from an EMBL/GenBank/DDBJ whole genome shotgun (WGS) entry which is preliminary data.</text>
</comment>
<organism evidence="1 2">
    <name type="scientific">Methanofollis tationis</name>
    <dbReference type="NCBI Taxonomy" id="81417"/>
    <lineage>
        <taxon>Archaea</taxon>
        <taxon>Methanobacteriati</taxon>
        <taxon>Methanobacteriota</taxon>
        <taxon>Stenosarchaea group</taxon>
        <taxon>Methanomicrobia</taxon>
        <taxon>Methanomicrobiales</taxon>
        <taxon>Methanomicrobiaceae</taxon>
        <taxon>Methanofollis</taxon>
    </lineage>
</organism>
<evidence type="ECO:0000313" key="2">
    <source>
        <dbReference type="Proteomes" id="UP000570823"/>
    </source>
</evidence>
<dbReference type="EMBL" id="JABXWR010000001">
    <property type="protein sequence ID" value="NVO67283.1"/>
    <property type="molecule type" value="Genomic_DNA"/>
</dbReference>